<dbReference type="AlphaFoldDB" id="A0A1X0Y9D9"/>
<evidence type="ECO:0000313" key="4">
    <source>
        <dbReference type="EMBL" id="ORJ61811.1"/>
    </source>
</evidence>
<evidence type="ECO:0000259" key="2">
    <source>
        <dbReference type="Pfam" id="PF13556"/>
    </source>
</evidence>
<gene>
    <name evidence="4" type="ORF">B5M45_08755</name>
</gene>
<dbReference type="Pfam" id="PF17853">
    <property type="entry name" value="GGDEF_2"/>
    <property type="match status" value="1"/>
</dbReference>
<dbReference type="RefSeq" id="WP_084949484.1">
    <property type="nucleotide sequence ID" value="NZ_MZZM01000014.1"/>
</dbReference>
<name>A0A1X0Y9D9_MYCSI</name>
<reference evidence="4 5" key="1">
    <citation type="submission" date="2017-03" db="EMBL/GenBank/DDBJ databases">
        <title>Genomic insights into Mycobacterium simiae human colonization.</title>
        <authorList>
            <person name="Steffani J.L."/>
            <person name="Brunck M.E."/>
            <person name="Cruz E."/>
            <person name="Montiel R."/>
            <person name="Barona F."/>
        </authorList>
    </citation>
    <scope>NUCLEOTIDE SEQUENCE [LARGE SCALE GENOMIC DNA]</scope>
    <source>
        <strain evidence="4 5">MsiGto</strain>
    </source>
</reference>
<feature type="domain" description="PucR C-terminal helix-turn-helix" evidence="2">
    <location>
        <begin position="495"/>
        <end position="553"/>
    </location>
</feature>
<sequence>MNGEARSGAGGARQAQQLSPGSLAALSNVDFTDSDADEIFSVATAAVGCLAPCQVAASYRSENGRFVRFPPSQAARPEIERHILESGADGQVDLQNGRWGWAFPLSHRSTVNGCLVVSAASAPSENEFRLLTMLSQQAGTALAHAAMHDRETGTAAKLRQANADQEVANRELAITVSRLQRQTNVQEILSAAVAAGRGEQGIVNALYDLTGHSVGLEDKFGNLRCWAGPGQPRPYSKQAADKRELLLHELATKNTPARIGGRVLTIVQPRTEILGVLALSDPDNTATEDSLLALSYGGTMMALELSHQRSLVEIELNLRRDLVDDLLAGADQEGAYARATALGHDLRRPHYVVVAQNAGCAQSALATAAGRAATALHRNHLQGRHAGLVVLLTDGRPDPWALHHGISEILGATTSVIGIGSRCEVPEEFPQSFVEARRALNIRLHSANPEGAAAFDELGFYRLIDAAQGGGAVEVFVHEWLGTLLDYDDRRNAELVLTLGTYLECGGNYDESAAVLHIHRSTLRYRLTRIAELTGHDLHKVDTRFNLHAATRAWRFLNPGR</sequence>
<evidence type="ECO:0000313" key="5">
    <source>
        <dbReference type="Proteomes" id="UP000193040"/>
    </source>
</evidence>
<feature type="domain" description="CdaR GGDEF-like" evidence="3">
    <location>
        <begin position="331"/>
        <end position="442"/>
    </location>
</feature>
<comment type="caution">
    <text evidence="4">The sequence shown here is derived from an EMBL/GenBank/DDBJ whole genome shotgun (WGS) entry which is preliminary data.</text>
</comment>
<dbReference type="InterPro" id="IPR025736">
    <property type="entry name" value="PucR_C-HTH_dom"/>
</dbReference>
<evidence type="ECO:0000256" key="1">
    <source>
        <dbReference type="ARBA" id="ARBA00006754"/>
    </source>
</evidence>
<dbReference type="InterPro" id="IPR042070">
    <property type="entry name" value="PucR_C-HTH_sf"/>
</dbReference>
<dbReference type="InterPro" id="IPR041522">
    <property type="entry name" value="CdaR_GGDEF"/>
</dbReference>
<accession>A0A1X0Y9D9</accession>
<proteinExistence type="inferred from homology"/>
<dbReference type="Proteomes" id="UP000193040">
    <property type="component" value="Unassembled WGS sequence"/>
</dbReference>
<evidence type="ECO:0008006" key="6">
    <source>
        <dbReference type="Google" id="ProtNLM"/>
    </source>
</evidence>
<comment type="similarity">
    <text evidence="1">Belongs to the CdaR family.</text>
</comment>
<organism evidence="4 5">
    <name type="scientific">Mycobacterium simiae</name>
    <name type="common">Mycobacterium habana</name>
    <dbReference type="NCBI Taxonomy" id="1784"/>
    <lineage>
        <taxon>Bacteria</taxon>
        <taxon>Bacillati</taxon>
        <taxon>Actinomycetota</taxon>
        <taxon>Actinomycetes</taxon>
        <taxon>Mycobacteriales</taxon>
        <taxon>Mycobacteriaceae</taxon>
        <taxon>Mycobacterium</taxon>
        <taxon>Mycobacterium simiae complex</taxon>
    </lineage>
</organism>
<keyword evidence="5" id="KW-1185">Reference proteome</keyword>
<dbReference type="Gene3D" id="1.10.10.2840">
    <property type="entry name" value="PucR C-terminal helix-turn-helix domain"/>
    <property type="match status" value="1"/>
</dbReference>
<dbReference type="Gene3D" id="3.30.450.40">
    <property type="match status" value="1"/>
</dbReference>
<dbReference type="InterPro" id="IPR029016">
    <property type="entry name" value="GAF-like_dom_sf"/>
</dbReference>
<dbReference type="EMBL" id="MZZM01000014">
    <property type="protein sequence ID" value="ORJ61811.1"/>
    <property type="molecule type" value="Genomic_DNA"/>
</dbReference>
<dbReference type="PANTHER" id="PTHR33744">
    <property type="entry name" value="CARBOHYDRATE DIACID REGULATOR"/>
    <property type="match status" value="1"/>
</dbReference>
<dbReference type="Pfam" id="PF13556">
    <property type="entry name" value="HTH_30"/>
    <property type="match status" value="1"/>
</dbReference>
<dbReference type="InterPro" id="IPR051448">
    <property type="entry name" value="CdaR-like_regulators"/>
</dbReference>
<dbReference type="PANTHER" id="PTHR33744:SF7">
    <property type="entry name" value="PUCR FAMILY TRANSCRIPTIONAL REGULATOR"/>
    <property type="match status" value="1"/>
</dbReference>
<protein>
    <recommendedName>
        <fullName evidence="6">Transcriptional regulator</fullName>
    </recommendedName>
</protein>
<evidence type="ECO:0000259" key="3">
    <source>
        <dbReference type="Pfam" id="PF17853"/>
    </source>
</evidence>